<protein>
    <recommendedName>
        <fullName evidence="3 12">Cutinase</fullName>
        <ecNumber evidence="3 12">3.1.1.74</ecNumber>
    </recommendedName>
</protein>
<sequence length="255" mass="26393">MKPTGFLPSLVLGAHGLTHPASSLASRSQRLSINDLMGLISELFPFNTTLEAAQDLITAADQVLADVEGFETTRDDLNNGVCGDVLVIFARGTSEPGNVGALVGPEFFVAIQDTLESGSTLAVQGVGDYGATVTGYLQGGEPGASLEMASLVTQAFTKCPQTKIVLSGYSQGGQIVHNAASLLPAATMKAVSSVVIFGDPSSSQRVANADTSRVLILCHADDDICQGGDIIALEHLTYAADAYKAAEFVLSTAEL</sequence>
<comment type="similarity">
    <text evidence="2 12">Belongs to the cutinase family.</text>
</comment>
<dbReference type="EMBL" id="LJZO01000067">
    <property type="protein sequence ID" value="ROV88431.1"/>
    <property type="molecule type" value="Genomic_DNA"/>
</dbReference>
<feature type="active site" description="Nucleophile" evidence="10">
    <location>
        <position position="170"/>
    </location>
</feature>
<feature type="active site" description="Proton donor/acceptor" evidence="10">
    <location>
        <position position="235"/>
    </location>
</feature>
<evidence type="ECO:0000256" key="7">
    <source>
        <dbReference type="ARBA" id="ARBA00022801"/>
    </source>
</evidence>
<dbReference type="InterPro" id="IPR011150">
    <property type="entry name" value="Cutinase_monf"/>
</dbReference>
<dbReference type="InterPro" id="IPR029058">
    <property type="entry name" value="AB_hydrolase_fold"/>
</dbReference>
<evidence type="ECO:0000256" key="12">
    <source>
        <dbReference type="RuleBase" id="RU361263"/>
    </source>
</evidence>
<accession>A0A423VC73</accession>
<dbReference type="PROSITE" id="PS00931">
    <property type="entry name" value="CUTINASE_2"/>
    <property type="match status" value="1"/>
</dbReference>
<dbReference type="OrthoDB" id="2975078at2759"/>
<dbReference type="GO" id="GO:0005576">
    <property type="term" value="C:extracellular region"/>
    <property type="evidence" value="ECO:0007669"/>
    <property type="project" value="UniProtKB-SubCell"/>
</dbReference>
<name>A0A423VC73_CYTCH</name>
<dbReference type="SUPFAM" id="SSF53474">
    <property type="entry name" value="alpha/beta-Hydrolases"/>
    <property type="match status" value="1"/>
</dbReference>
<evidence type="ECO:0000256" key="8">
    <source>
        <dbReference type="ARBA" id="ARBA00023157"/>
    </source>
</evidence>
<dbReference type="EC" id="3.1.1.74" evidence="3 12"/>
<dbReference type="Pfam" id="PF01083">
    <property type="entry name" value="Cutinase"/>
    <property type="match status" value="1"/>
</dbReference>
<dbReference type="AlphaFoldDB" id="A0A423VC73"/>
<keyword evidence="14" id="KW-1185">Reference proteome</keyword>
<evidence type="ECO:0000256" key="10">
    <source>
        <dbReference type="PIRSR" id="PIRSR611150-1"/>
    </source>
</evidence>
<keyword evidence="6" id="KW-0732">Signal</keyword>
<keyword evidence="8 11" id="KW-1015">Disulfide bond</keyword>
<dbReference type="PRINTS" id="PR00129">
    <property type="entry name" value="CUTINASE"/>
</dbReference>
<dbReference type="InterPro" id="IPR043579">
    <property type="entry name" value="CUTINASE_2"/>
</dbReference>
<evidence type="ECO:0000256" key="5">
    <source>
        <dbReference type="ARBA" id="ARBA00022525"/>
    </source>
</evidence>
<dbReference type="InterPro" id="IPR000675">
    <property type="entry name" value="Cutinase/axe"/>
</dbReference>
<comment type="catalytic activity">
    <reaction evidence="9 12">
        <text>cutin + H2O = cutin monomers.</text>
        <dbReference type="EC" id="3.1.1.74"/>
    </reaction>
</comment>
<keyword evidence="7 12" id="KW-0378">Hydrolase</keyword>
<dbReference type="SMART" id="SM01110">
    <property type="entry name" value="Cutinase"/>
    <property type="match status" value="1"/>
</dbReference>
<reference evidence="13 14" key="1">
    <citation type="submission" date="2015-09" db="EMBL/GenBank/DDBJ databases">
        <title>Host preference determinants of Valsa canker pathogens revealed by comparative genomics.</title>
        <authorList>
            <person name="Yin Z."/>
            <person name="Huang L."/>
        </authorList>
    </citation>
    <scope>NUCLEOTIDE SEQUENCE [LARGE SCALE GENOMIC DNA]</scope>
    <source>
        <strain evidence="13 14">YSFL</strain>
    </source>
</reference>
<dbReference type="Gene3D" id="3.40.50.1820">
    <property type="entry name" value="alpha/beta hydrolase"/>
    <property type="match status" value="1"/>
</dbReference>
<evidence type="ECO:0000256" key="9">
    <source>
        <dbReference type="ARBA" id="ARBA00034045"/>
    </source>
</evidence>
<comment type="function">
    <text evidence="12">Catalyzes the hydrolysis of complex carboxylic polyesters found in the cell wall of plants. Degrades cutin, a macromolecule that forms the structure of the plant cuticle.</text>
</comment>
<proteinExistence type="inferred from homology"/>
<evidence type="ECO:0000256" key="6">
    <source>
        <dbReference type="ARBA" id="ARBA00022729"/>
    </source>
</evidence>
<dbReference type="Proteomes" id="UP000284375">
    <property type="component" value="Unassembled WGS sequence"/>
</dbReference>
<dbReference type="PROSITE" id="PS00155">
    <property type="entry name" value="CUTINASE_1"/>
    <property type="match status" value="1"/>
</dbReference>
<evidence type="ECO:0000256" key="1">
    <source>
        <dbReference type="ARBA" id="ARBA00004613"/>
    </source>
</evidence>
<keyword evidence="4 12" id="KW-0719">Serine esterase</keyword>
<evidence type="ECO:0000256" key="11">
    <source>
        <dbReference type="PIRSR" id="PIRSR611150-2"/>
    </source>
</evidence>
<evidence type="ECO:0000313" key="14">
    <source>
        <dbReference type="Proteomes" id="UP000284375"/>
    </source>
</evidence>
<keyword evidence="5 12" id="KW-0964">Secreted</keyword>
<dbReference type="PANTHER" id="PTHR48250">
    <property type="entry name" value="CUTINASE 2-RELATED"/>
    <property type="match status" value="1"/>
</dbReference>
<feature type="disulfide bond" evidence="11">
    <location>
        <begin position="82"/>
        <end position="159"/>
    </location>
</feature>
<evidence type="ECO:0000313" key="13">
    <source>
        <dbReference type="EMBL" id="ROV88431.1"/>
    </source>
</evidence>
<feature type="disulfide bond" evidence="11">
    <location>
        <begin position="218"/>
        <end position="225"/>
    </location>
</feature>
<evidence type="ECO:0000256" key="2">
    <source>
        <dbReference type="ARBA" id="ARBA00007534"/>
    </source>
</evidence>
<dbReference type="GO" id="GO:0016052">
    <property type="term" value="P:carbohydrate catabolic process"/>
    <property type="evidence" value="ECO:0007669"/>
    <property type="project" value="TreeGrafter"/>
</dbReference>
<dbReference type="GO" id="GO:0050525">
    <property type="term" value="F:cutinase activity"/>
    <property type="evidence" value="ECO:0007669"/>
    <property type="project" value="UniProtKB-UniRule"/>
</dbReference>
<dbReference type="PANTHER" id="PTHR48250:SF1">
    <property type="entry name" value="CUTINASE"/>
    <property type="match status" value="1"/>
</dbReference>
<gene>
    <name evidence="13" type="ORF">VSDG_09251</name>
</gene>
<comment type="subcellular location">
    <subcellularLocation>
        <location evidence="1 12">Secreted</location>
    </subcellularLocation>
</comment>
<comment type="caution">
    <text evidence="13">The sequence shown here is derived from an EMBL/GenBank/DDBJ whole genome shotgun (WGS) entry which is preliminary data.</text>
</comment>
<organism evidence="13 14">
    <name type="scientific">Cytospora chrysosperma</name>
    <name type="common">Cytospora canker fungus</name>
    <name type="synonym">Sphaeria chrysosperma</name>
    <dbReference type="NCBI Taxonomy" id="252740"/>
    <lineage>
        <taxon>Eukaryota</taxon>
        <taxon>Fungi</taxon>
        <taxon>Dikarya</taxon>
        <taxon>Ascomycota</taxon>
        <taxon>Pezizomycotina</taxon>
        <taxon>Sordariomycetes</taxon>
        <taxon>Sordariomycetidae</taxon>
        <taxon>Diaporthales</taxon>
        <taxon>Cytosporaceae</taxon>
        <taxon>Cytospora</taxon>
    </lineage>
</organism>
<feature type="active site" evidence="10">
    <location>
        <position position="222"/>
    </location>
</feature>
<evidence type="ECO:0000256" key="4">
    <source>
        <dbReference type="ARBA" id="ARBA00022487"/>
    </source>
</evidence>
<evidence type="ECO:0000256" key="3">
    <source>
        <dbReference type="ARBA" id="ARBA00013095"/>
    </source>
</evidence>
<dbReference type="InterPro" id="IPR043580">
    <property type="entry name" value="CUTINASE_1"/>
</dbReference>